<evidence type="ECO:0000313" key="2">
    <source>
        <dbReference type="Proteomes" id="UP000178570"/>
    </source>
</evidence>
<protein>
    <submittedName>
        <fullName evidence="1">Uncharacterized protein</fullName>
    </submittedName>
</protein>
<proteinExistence type="predicted"/>
<reference evidence="1 2" key="1">
    <citation type="journal article" date="2016" name="Nat. Commun.">
        <title>Thousands of microbial genomes shed light on interconnected biogeochemical processes in an aquifer system.</title>
        <authorList>
            <person name="Anantharaman K."/>
            <person name="Brown C.T."/>
            <person name="Hug L.A."/>
            <person name="Sharon I."/>
            <person name="Castelle C.J."/>
            <person name="Probst A.J."/>
            <person name="Thomas B.C."/>
            <person name="Singh A."/>
            <person name="Wilkins M.J."/>
            <person name="Karaoz U."/>
            <person name="Brodie E.L."/>
            <person name="Williams K.H."/>
            <person name="Hubbard S.S."/>
            <person name="Banfield J.F."/>
        </authorList>
    </citation>
    <scope>NUCLEOTIDE SEQUENCE [LARGE SCALE GENOMIC DNA]</scope>
</reference>
<name>A0A1G1XK78_9BACT</name>
<dbReference type="EMBL" id="MHHY01000009">
    <property type="protein sequence ID" value="OGY40362.1"/>
    <property type="molecule type" value="Genomic_DNA"/>
</dbReference>
<dbReference type="Proteomes" id="UP000178570">
    <property type="component" value="Unassembled WGS sequence"/>
</dbReference>
<organism evidence="1 2">
    <name type="scientific">Candidatus Brennerbacteria bacterium RIFOXYD1_FULL_41_16</name>
    <dbReference type="NCBI Taxonomy" id="1797529"/>
    <lineage>
        <taxon>Bacteria</taxon>
        <taxon>Candidatus Brenneribacteriota</taxon>
    </lineage>
</organism>
<comment type="caution">
    <text evidence="1">The sequence shown here is derived from an EMBL/GenBank/DDBJ whole genome shotgun (WGS) entry which is preliminary data.</text>
</comment>
<sequence length="248" mass="29626">MNTRFNIQFKVNPLYVFLHAINMNQDEEPFKGWAKFTNAIWEKNPEIFFFLAGAAEHVLYVKNTYDYKKLFAKNLQTLAKIQKSKEFKRLVKETEQYNLFLEKQWNKNKDRVLAILQEISGLPLPNHTITINLSHPALRNGMAIDDNNIAWGHKEEYPNYSIVYICHELLHIMTKHDNSDVLHAVIELLVDNELRIRLNKKGRYFEHENHWHLKEIEKKLYPAWKQYLKQDKKNILQFAKKHAKIKRG</sequence>
<accession>A0A1G1XK78</accession>
<evidence type="ECO:0000313" key="1">
    <source>
        <dbReference type="EMBL" id="OGY40362.1"/>
    </source>
</evidence>
<gene>
    <name evidence="1" type="ORF">A2570_03750</name>
</gene>
<dbReference type="AlphaFoldDB" id="A0A1G1XK78"/>